<evidence type="ECO:0000313" key="3">
    <source>
        <dbReference type="Proteomes" id="UP001153069"/>
    </source>
</evidence>
<feature type="region of interest" description="Disordered" evidence="1">
    <location>
        <begin position="1"/>
        <end position="49"/>
    </location>
</feature>
<name>A0A9N8F1A8_9STRA</name>
<proteinExistence type="predicted"/>
<gene>
    <name evidence="2" type="ORF">SEMRO_2998_G341870.1</name>
</gene>
<dbReference type="AlphaFoldDB" id="A0A9N8F1A8"/>
<dbReference type="Proteomes" id="UP001153069">
    <property type="component" value="Unassembled WGS sequence"/>
</dbReference>
<organism evidence="2 3">
    <name type="scientific">Seminavis robusta</name>
    <dbReference type="NCBI Taxonomy" id="568900"/>
    <lineage>
        <taxon>Eukaryota</taxon>
        <taxon>Sar</taxon>
        <taxon>Stramenopiles</taxon>
        <taxon>Ochrophyta</taxon>
        <taxon>Bacillariophyta</taxon>
        <taxon>Bacillariophyceae</taxon>
        <taxon>Bacillariophycidae</taxon>
        <taxon>Naviculales</taxon>
        <taxon>Naviculaceae</taxon>
        <taxon>Seminavis</taxon>
    </lineage>
</organism>
<keyword evidence="3" id="KW-1185">Reference proteome</keyword>
<dbReference type="Gene3D" id="3.40.525.10">
    <property type="entry name" value="CRAL-TRIO lipid binding domain"/>
    <property type="match status" value="1"/>
</dbReference>
<evidence type="ECO:0000256" key="1">
    <source>
        <dbReference type="SAM" id="MobiDB-lite"/>
    </source>
</evidence>
<accession>A0A9N8F1A8</accession>
<feature type="compositionally biased region" description="Acidic residues" evidence="1">
    <location>
        <begin position="20"/>
        <end position="38"/>
    </location>
</feature>
<sequence length="327" mass="37688">MGDKNEEGLTVLLEQNVQEEVQENEGEEDSSSEEESDGDGSNFPLVGAPGQYSYDDRMKLTEEERGWALAVKRAVAEEGDLEPLSDFWYCQFGIIDRDNVERSLDRIRTMQAFREEYDFVDSWEAGMEFVRELISVMPGYWLALNYNPRDGNYIFAMDVARFYAKILQAQPELVRIWLLASHFVTHAQCPDFKAIRKGSILLMENEGFNFKANFGFSDMKRVYSEVAAVYPFKFDQIKNFNTGVLFNIILSMTRGIASKEHSQKLQRGCRTADGVERLDEFFLSSGIQVANEKLIQAIKASLQWRFYCQSKFSLEEDNGARQFVEER</sequence>
<dbReference type="InterPro" id="IPR036865">
    <property type="entry name" value="CRAL-TRIO_dom_sf"/>
</dbReference>
<comment type="caution">
    <text evidence="2">The sequence shown here is derived from an EMBL/GenBank/DDBJ whole genome shotgun (WGS) entry which is preliminary data.</text>
</comment>
<protein>
    <submittedName>
        <fullName evidence="2">Uncharacterized protein</fullName>
    </submittedName>
</protein>
<reference evidence="2" key="1">
    <citation type="submission" date="2020-06" db="EMBL/GenBank/DDBJ databases">
        <authorList>
            <consortium name="Plant Systems Biology data submission"/>
        </authorList>
    </citation>
    <scope>NUCLEOTIDE SEQUENCE</scope>
    <source>
        <strain evidence="2">D6</strain>
    </source>
</reference>
<evidence type="ECO:0000313" key="2">
    <source>
        <dbReference type="EMBL" id="CAB9530703.1"/>
    </source>
</evidence>
<dbReference type="EMBL" id="CAICTM010002996">
    <property type="protein sequence ID" value="CAB9530703.1"/>
    <property type="molecule type" value="Genomic_DNA"/>
</dbReference>
<dbReference type="OrthoDB" id="75724at2759"/>